<feature type="transmembrane region" description="Helical" evidence="7">
    <location>
        <begin position="186"/>
        <end position="205"/>
    </location>
</feature>
<organism evidence="8 9">
    <name type="scientific">Ostreobium quekettii</name>
    <dbReference type="NCBI Taxonomy" id="121088"/>
    <lineage>
        <taxon>Eukaryota</taxon>
        <taxon>Viridiplantae</taxon>
        <taxon>Chlorophyta</taxon>
        <taxon>core chlorophytes</taxon>
        <taxon>Ulvophyceae</taxon>
        <taxon>TCBD clade</taxon>
        <taxon>Bryopsidales</taxon>
        <taxon>Ostreobineae</taxon>
        <taxon>Ostreobiaceae</taxon>
        <taxon>Ostreobium</taxon>
    </lineage>
</organism>
<reference evidence="8" key="1">
    <citation type="submission" date="2020-12" db="EMBL/GenBank/DDBJ databases">
        <authorList>
            <person name="Iha C."/>
        </authorList>
    </citation>
    <scope>NUCLEOTIDE SEQUENCE</scope>
</reference>
<feature type="transmembrane region" description="Helical" evidence="7">
    <location>
        <begin position="131"/>
        <end position="150"/>
    </location>
</feature>
<comment type="similarity">
    <text evidence="2">Belongs to the bile acid:sodium symporter (BASS) (TC 2.A.28) family.</text>
</comment>
<evidence type="ECO:0000256" key="1">
    <source>
        <dbReference type="ARBA" id="ARBA00004141"/>
    </source>
</evidence>
<feature type="transmembrane region" description="Helical" evidence="7">
    <location>
        <begin position="285"/>
        <end position="303"/>
    </location>
</feature>
<keyword evidence="3 7" id="KW-0812">Transmembrane</keyword>
<keyword evidence="5 7" id="KW-0472">Membrane</keyword>
<sequence length="406" mass="42279">MASTPLSGPSAVRSRGLARSPLRSPPQAKAPHVPRQARAALGADGHRSGRSRCAVGGQSRPGTFGADPLPSFRPAPRHPPPPCAQASQGGFMAAFTAFSEWYSLLFPLWLAGGAVAAVMQPATFSWLTTKYFTAGLAILMFSMGVTLTFDDFKRVLQKPGPVALNFAACYGIMPILGYALGKAFGLSTAFVAGLVLVGATNGGQASNLCTYIARGDVALSVLMTTSTTLGCIVMTPLICKLALGAVIPVDAIGISISTVQVVLLPIILGASLNQIAFKTMRKIEPFCPVVGVTSTIVLVGAAVAQCAEPILNAGLPLQIVCMLLHLVGGIAGYAACRLFNCSEKTSRTTAIETAMKSSAFSFLLASLHFGEYMVRVPAAVSVVWMAIMGATLAVFWRGKPTEAEVA</sequence>
<evidence type="ECO:0000256" key="6">
    <source>
        <dbReference type="SAM" id="MobiDB-lite"/>
    </source>
</evidence>
<feature type="transmembrane region" description="Helical" evidence="7">
    <location>
        <begin position="348"/>
        <end position="370"/>
    </location>
</feature>
<feature type="transmembrane region" description="Helical" evidence="7">
    <location>
        <begin position="315"/>
        <end position="336"/>
    </location>
</feature>
<dbReference type="InterPro" id="IPR038770">
    <property type="entry name" value="Na+/solute_symporter_sf"/>
</dbReference>
<feature type="compositionally biased region" description="Pro residues" evidence="6">
    <location>
        <begin position="71"/>
        <end position="83"/>
    </location>
</feature>
<keyword evidence="4 7" id="KW-1133">Transmembrane helix</keyword>
<accession>A0A8S1IQ77</accession>
<evidence type="ECO:0000313" key="8">
    <source>
        <dbReference type="EMBL" id="CAD7696919.1"/>
    </source>
</evidence>
<feature type="transmembrane region" description="Helical" evidence="7">
    <location>
        <begin position="217"/>
        <end position="239"/>
    </location>
</feature>
<feature type="transmembrane region" description="Helical" evidence="7">
    <location>
        <begin position="101"/>
        <end position="119"/>
    </location>
</feature>
<dbReference type="OrthoDB" id="203097at2759"/>
<dbReference type="PANTHER" id="PTHR10361:SF30">
    <property type="entry name" value="SODIUM_METABOLITE COTRANSPORTER BASS6, CHLOROPLASTIC-RELATED"/>
    <property type="match status" value="1"/>
</dbReference>
<dbReference type="Gene3D" id="1.20.1530.20">
    <property type="match status" value="1"/>
</dbReference>
<dbReference type="EMBL" id="CAJHUC010000571">
    <property type="protein sequence ID" value="CAD7696919.1"/>
    <property type="molecule type" value="Genomic_DNA"/>
</dbReference>
<feature type="transmembrane region" description="Helical" evidence="7">
    <location>
        <begin position="251"/>
        <end position="273"/>
    </location>
</feature>
<protein>
    <submittedName>
        <fullName evidence="8">Uncharacterized protein</fullName>
    </submittedName>
</protein>
<name>A0A8S1IQ77_9CHLO</name>
<keyword evidence="9" id="KW-1185">Reference proteome</keyword>
<evidence type="ECO:0000313" key="9">
    <source>
        <dbReference type="Proteomes" id="UP000708148"/>
    </source>
</evidence>
<feature type="region of interest" description="Disordered" evidence="6">
    <location>
        <begin position="1"/>
        <end position="85"/>
    </location>
</feature>
<dbReference type="GO" id="GO:0016020">
    <property type="term" value="C:membrane"/>
    <property type="evidence" value="ECO:0007669"/>
    <property type="project" value="UniProtKB-SubCell"/>
</dbReference>
<dbReference type="InterPro" id="IPR004710">
    <property type="entry name" value="Bilac:Na_transpt"/>
</dbReference>
<dbReference type="PANTHER" id="PTHR10361">
    <property type="entry name" value="SODIUM-BILE ACID COTRANSPORTER"/>
    <property type="match status" value="1"/>
</dbReference>
<evidence type="ECO:0000256" key="3">
    <source>
        <dbReference type="ARBA" id="ARBA00022692"/>
    </source>
</evidence>
<evidence type="ECO:0000256" key="5">
    <source>
        <dbReference type="ARBA" id="ARBA00023136"/>
    </source>
</evidence>
<dbReference type="AlphaFoldDB" id="A0A8S1IQ77"/>
<dbReference type="Pfam" id="PF01758">
    <property type="entry name" value="SBF"/>
    <property type="match status" value="1"/>
</dbReference>
<evidence type="ECO:0000256" key="4">
    <source>
        <dbReference type="ARBA" id="ARBA00022989"/>
    </source>
</evidence>
<dbReference type="InterPro" id="IPR002657">
    <property type="entry name" value="BilAc:Na_symport/Acr3"/>
</dbReference>
<gene>
    <name evidence="8" type="ORF">OSTQU699_LOCUS2280</name>
</gene>
<feature type="transmembrane region" description="Helical" evidence="7">
    <location>
        <begin position="376"/>
        <end position="396"/>
    </location>
</feature>
<proteinExistence type="inferred from homology"/>
<comment type="subcellular location">
    <subcellularLocation>
        <location evidence="1">Membrane</location>
        <topology evidence="1">Multi-pass membrane protein</topology>
    </subcellularLocation>
</comment>
<comment type="caution">
    <text evidence="8">The sequence shown here is derived from an EMBL/GenBank/DDBJ whole genome shotgun (WGS) entry which is preliminary data.</text>
</comment>
<dbReference type="Proteomes" id="UP000708148">
    <property type="component" value="Unassembled WGS sequence"/>
</dbReference>
<evidence type="ECO:0000256" key="2">
    <source>
        <dbReference type="ARBA" id="ARBA00006528"/>
    </source>
</evidence>
<evidence type="ECO:0000256" key="7">
    <source>
        <dbReference type="SAM" id="Phobius"/>
    </source>
</evidence>
<dbReference type="GO" id="GO:0009941">
    <property type="term" value="C:chloroplast envelope"/>
    <property type="evidence" value="ECO:0007669"/>
    <property type="project" value="UniProtKB-ARBA"/>
</dbReference>